<evidence type="ECO:0000256" key="7">
    <source>
        <dbReference type="ARBA" id="ARBA00023288"/>
    </source>
</evidence>
<evidence type="ECO:0000256" key="4">
    <source>
        <dbReference type="ARBA" id="ARBA00022729"/>
    </source>
</evidence>
<comment type="caution">
    <text evidence="11">The sequence shown here is derived from an EMBL/GenBank/DDBJ whole genome shotgun (WGS) entry which is preliminary data.</text>
</comment>
<evidence type="ECO:0000313" key="11">
    <source>
        <dbReference type="EMBL" id="MBB6678076.1"/>
    </source>
</evidence>
<keyword evidence="4 8" id="KW-0732">Signal</keyword>
<dbReference type="PANTHER" id="PTHR35789">
    <property type="entry name" value="SPORE GERMINATION PROTEIN B3"/>
    <property type="match status" value="1"/>
</dbReference>
<evidence type="ECO:0000259" key="10">
    <source>
        <dbReference type="Pfam" id="PF25198"/>
    </source>
</evidence>
<dbReference type="Gene3D" id="3.30.300.210">
    <property type="entry name" value="Nutrient germinant receptor protein C, domain 3"/>
    <property type="match status" value="1"/>
</dbReference>
<evidence type="ECO:0000256" key="8">
    <source>
        <dbReference type="SAM" id="SignalP"/>
    </source>
</evidence>
<feature type="domain" description="Spore germination protein N-terminal" evidence="10">
    <location>
        <begin position="25"/>
        <end position="197"/>
    </location>
</feature>
<dbReference type="InterPro" id="IPR046953">
    <property type="entry name" value="Spore_GerAC-like_C"/>
</dbReference>
<dbReference type="PANTHER" id="PTHR35789:SF1">
    <property type="entry name" value="SPORE GERMINATION PROTEIN B3"/>
    <property type="match status" value="1"/>
</dbReference>
<dbReference type="Pfam" id="PF05504">
    <property type="entry name" value="Spore_GerAC"/>
    <property type="match status" value="1"/>
</dbReference>
<reference evidence="11 12" key="1">
    <citation type="submission" date="2020-08" db="EMBL/GenBank/DDBJ databases">
        <title>Cohnella phylogeny.</title>
        <authorList>
            <person name="Dunlap C."/>
        </authorList>
    </citation>
    <scope>NUCLEOTIDE SEQUENCE [LARGE SCALE GENOMIC DNA]</scope>
    <source>
        <strain evidence="11 12">DSM 103658</strain>
    </source>
</reference>
<dbReference type="Proteomes" id="UP000574133">
    <property type="component" value="Unassembled WGS sequence"/>
</dbReference>
<evidence type="ECO:0000256" key="2">
    <source>
        <dbReference type="ARBA" id="ARBA00007886"/>
    </source>
</evidence>
<dbReference type="AlphaFoldDB" id="A0A841TD11"/>
<dbReference type="EMBL" id="JACJVN010000048">
    <property type="protein sequence ID" value="MBB6678076.1"/>
    <property type="molecule type" value="Genomic_DNA"/>
</dbReference>
<proteinExistence type="inferred from homology"/>
<gene>
    <name evidence="11" type="ORF">H4Q31_12220</name>
</gene>
<keyword evidence="3" id="KW-0309">Germination</keyword>
<keyword evidence="5" id="KW-0472">Membrane</keyword>
<evidence type="ECO:0000256" key="1">
    <source>
        <dbReference type="ARBA" id="ARBA00004635"/>
    </source>
</evidence>
<feature type="signal peptide" evidence="8">
    <location>
        <begin position="1"/>
        <end position="21"/>
    </location>
</feature>
<keyword evidence="12" id="KW-1185">Reference proteome</keyword>
<evidence type="ECO:0000256" key="5">
    <source>
        <dbReference type="ARBA" id="ARBA00023136"/>
    </source>
</evidence>
<comment type="similarity">
    <text evidence="2">Belongs to the GerABKC lipoprotein family.</text>
</comment>
<accession>A0A841TD11</accession>
<evidence type="ECO:0000256" key="3">
    <source>
        <dbReference type="ARBA" id="ARBA00022544"/>
    </source>
</evidence>
<dbReference type="InterPro" id="IPR008844">
    <property type="entry name" value="Spore_GerAC-like"/>
</dbReference>
<keyword evidence="6" id="KW-0564">Palmitate</keyword>
<dbReference type="GO" id="GO:0009847">
    <property type="term" value="P:spore germination"/>
    <property type="evidence" value="ECO:0007669"/>
    <property type="project" value="InterPro"/>
</dbReference>
<keyword evidence="7" id="KW-0449">Lipoprotein</keyword>
<protein>
    <submittedName>
        <fullName evidence="11">Ger(X)C family spore germination protein</fullName>
    </submittedName>
</protein>
<feature type="domain" description="Spore germination GerAC-like C-terminal" evidence="9">
    <location>
        <begin position="236"/>
        <end position="365"/>
    </location>
</feature>
<dbReference type="GO" id="GO:0016020">
    <property type="term" value="C:membrane"/>
    <property type="evidence" value="ECO:0007669"/>
    <property type="project" value="UniProtKB-SubCell"/>
</dbReference>
<dbReference type="RefSeq" id="WP_185179349.1">
    <property type="nucleotide sequence ID" value="NZ_CBCSEP010000029.1"/>
</dbReference>
<dbReference type="Pfam" id="PF25198">
    <property type="entry name" value="Spore_GerAC_N"/>
    <property type="match status" value="1"/>
</dbReference>
<evidence type="ECO:0000313" key="12">
    <source>
        <dbReference type="Proteomes" id="UP000574133"/>
    </source>
</evidence>
<name>A0A841TD11_9BACL</name>
<feature type="chain" id="PRO_5039175775" evidence="8">
    <location>
        <begin position="22"/>
        <end position="368"/>
    </location>
</feature>
<dbReference type="NCBIfam" id="TIGR02887">
    <property type="entry name" value="spore_ger_x_C"/>
    <property type="match status" value="1"/>
</dbReference>
<sequence length="368" mass="41925">MILRRLLTVLLAIAAAGSLNGCGFKDIDKRFFVVAMAVDPADNPDKLYKVTVKLAIPSPSERFGSNDYTIVSEETDSIAEAVRVIKSEVDKELDLGHMKAIVIGQKLVEQGNMNKLMDWFIRRRDIQNIAWIAAGNPSGKAVLDLRPHTERLPSNMLFMSFGQFGTETAYIVSEYLFDFHRRLKERGLDPLLPIIEVRDNQQVSINRSIILDKERQRIVLQALDNKVVNSFYQGIGKYDIRVDLNDGFFIIAAENCKGTFTLNTRNGKAVIHLYVRVNGIVEESTVPLSKEKLSMYERAAEQQVNKRVLSLFYKLQQAKVDPIGFGLRYRARHTGNPDQVWRDWLRLYPEAEFKVQSKVKLMSTGQIE</sequence>
<dbReference type="InterPro" id="IPR038501">
    <property type="entry name" value="Spore_GerAC_C_sf"/>
</dbReference>
<organism evidence="11 12">
    <name type="scientific">Cohnella lubricantis</name>
    <dbReference type="NCBI Taxonomy" id="2163172"/>
    <lineage>
        <taxon>Bacteria</taxon>
        <taxon>Bacillati</taxon>
        <taxon>Bacillota</taxon>
        <taxon>Bacilli</taxon>
        <taxon>Bacillales</taxon>
        <taxon>Paenibacillaceae</taxon>
        <taxon>Cohnella</taxon>
    </lineage>
</organism>
<evidence type="ECO:0000259" key="9">
    <source>
        <dbReference type="Pfam" id="PF05504"/>
    </source>
</evidence>
<comment type="subcellular location">
    <subcellularLocation>
        <location evidence="1">Membrane</location>
        <topology evidence="1">Lipid-anchor</topology>
    </subcellularLocation>
</comment>
<evidence type="ECO:0000256" key="6">
    <source>
        <dbReference type="ARBA" id="ARBA00023139"/>
    </source>
</evidence>
<dbReference type="InterPro" id="IPR057336">
    <property type="entry name" value="GerAC_N"/>
</dbReference>